<name>F5YCC9_LEAAZ</name>
<dbReference type="EMBL" id="CP001841">
    <property type="protein sequence ID" value="AEF82835.1"/>
    <property type="molecule type" value="Genomic_DNA"/>
</dbReference>
<dbReference type="Proteomes" id="UP000009222">
    <property type="component" value="Chromosome"/>
</dbReference>
<dbReference type="eggNOG" id="COG1413">
    <property type="taxonomic scope" value="Bacteria"/>
</dbReference>
<keyword evidence="2" id="KW-1185">Reference proteome</keyword>
<dbReference type="RefSeq" id="WP_015712657.1">
    <property type="nucleotide sequence ID" value="NC_015577.1"/>
</dbReference>
<sequence length="396" mass="43675">MKRILIVVLLGFAGMALFGQSEEVAVWSDMFDQANTVEEQLVYIKNVSEGALSEAEEFYAKALDKLIKEFPDLKTRSEWDAADAAARILSTRLGEAKYADAAGNLWQTVEYFPNALVKSDALIALGQTGNKALLPQVVQLLKDLNAQPQADRDMRERFERIAYGAIISLENYKDPSGYLPVFFASVGWYAERIKSQASVSLPNIMDDPTEFLLEILASPGYAYDIKHLALRTGQRSQSTDEHKASVAVAALTAGWIASTSDVHQRLELSQMRKLALAMIRSYGTQDTAVYPQIDKSYKNGDRDEQLAALEALKALASEDSARLLSEYLLNLHQRVVDGTNTRSDDQLVRVIIPALGDIGATGRASSRPVLLRVQAHPKQTDSVKRLAADALRKIGN</sequence>
<dbReference type="KEGG" id="taz:TREAZ_2884"/>
<proteinExistence type="predicted"/>
<evidence type="ECO:0008006" key="3">
    <source>
        <dbReference type="Google" id="ProtNLM"/>
    </source>
</evidence>
<accession>F5YCC9</accession>
<protein>
    <recommendedName>
        <fullName evidence="3">HEAT repeat domain-containing protein</fullName>
    </recommendedName>
</protein>
<evidence type="ECO:0000313" key="2">
    <source>
        <dbReference type="Proteomes" id="UP000009222"/>
    </source>
</evidence>
<dbReference type="OrthoDB" id="358196at2"/>
<gene>
    <name evidence="1" type="ordered locus">TREAZ_2884</name>
</gene>
<dbReference type="HOGENOM" id="CLU_696263_0_0_12"/>
<evidence type="ECO:0000313" key="1">
    <source>
        <dbReference type="EMBL" id="AEF82835.1"/>
    </source>
</evidence>
<reference evidence="1 2" key="2">
    <citation type="journal article" date="2011" name="ISME J.">
        <title>RNA-seq reveals cooperative metabolic interactions between two termite-gut spirochete species in co-culture.</title>
        <authorList>
            <person name="Rosenthal A.Z."/>
            <person name="Matson E.G."/>
            <person name="Eldar A."/>
            <person name="Leadbetter J.R."/>
        </authorList>
    </citation>
    <scope>NUCLEOTIDE SEQUENCE [LARGE SCALE GENOMIC DNA]</scope>
    <source>
        <strain evidence="2">ATCC BAA-888 / DSM 13862 / ZAS-9</strain>
    </source>
</reference>
<dbReference type="InParanoid" id="F5YCC9"/>
<organism evidence="1 2">
    <name type="scientific">Leadbettera azotonutricia (strain ATCC BAA-888 / DSM 13862 / ZAS-9)</name>
    <name type="common">Treponema azotonutricium</name>
    <dbReference type="NCBI Taxonomy" id="545695"/>
    <lineage>
        <taxon>Bacteria</taxon>
        <taxon>Pseudomonadati</taxon>
        <taxon>Spirochaetota</taxon>
        <taxon>Spirochaetia</taxon>
        <taxon>Spirochaetales</taxon>
        <taxon>Breznakiellaceae</taxon>
        <taxon>Leadbettera</taxon>
    </lineage>
</organism>
<dbReference type="AlphaFoldDB" id="F5YCC9"/>
<dbReference type="InterPro" id="IPR011030">
    <property type="entry name" value="Lipovitellin_superhlx_dom"/>
</dbReference>
<dbReference type="STRING" id="545695.TREAZ_2884"/>
<reference evidence="2" key="1">
    <citation type="submission" date="2009-12" db="EMBL/GenBank/DDBJ databases">
        <title>Complete sequence of Treponema azotonutricium strain ZAS-9.</title>
        <authorList>
            <person name="Tetu S.G."/>
            <person name="Matson E."/>
            <person name="Ren Q."/>
            <person name="Seshadri R."/>
            <person name="Elbourne L."/>
            <person name="Hassan K.A."/>
            <person name="Durkin A."/>
            <person name="Radune D."/>
            <person name="Mohamoud Y."/>
            <person name="Shay R."/>
            <person name="Jin S."/>
            <person name="Zhang X."/>
            <person name="Lucey K."/>
            <person name="Ballor N.R."/>
            <person name="Ottesen E."/>
            <person name="Rosenthal R."/>
            <person name="Allen A."/>
            <person name="Leadbetter J.R."/>
            <person name="Paulsen I.T."/>
        </authorList>
    </citation>
    <scope>NUCLEOTIDE SEQUENCE [LARGE SCALE GENOMIC DNA]</scope>
    <source>
        <strain evidence="2">ATCC BAA-888 / DSM 13862 / ZAS-9</strain>
    </source>
</reference>
<dbReference type="SUPFAM" id="SSF48431">
    <property type="entry name" value="Lipovitellin-phosvitin complex, superhelical domain"/>
    <property type="match status" value="1"/>
</dbReference>